<dbReference type="Proteomes" id="UP000196587">
    <property type="component" value="Unassembled WGS sequence"/>
</dbReference>
<reference evidence="2" key="1">
    <citation type="submission" date="2017-04" db="EMBL/GenBank/DDBJ databases">
        <title>Function of individual gut microbiota members based on whole genome sequencing of pure cultures obtained from chicken caecum.</title>
        <authorList>
            <person name="Medvecky M."/>
            <person name="Cejkova D."/>
            <person name="Polansky O."/>
            <person name="Karasova D."/>
            <person name="Kubasova T."/>
            <person name="Cizek A."/>
            <person name="Rychlik I."/>
        </authorList>
    </citation>
    <scope>NUCLEOTIDE SEQUENCE [LARGE SCALE GENOMIC DNA]</scope>
    <source>
        <strain evidence="2">An189</strain>
    </source>
</reference>
<gene>
    <name evidence="1" type="ORF">B5F24_16810</name>
</gene>
<dbReference type="RefSeq" id="WP_087413674.1">
    <property type="nucleotide sequence ID" value="NZ_CALIXP010000085.1"/>
</dbReference>
<organism evidence="1 2">
    <name type="scientific">Bacteroides clarus</name>
    <dbReference type="NCBI Taxonomy" id="626929"/>
    <lineage>
        <taxon>Bacteria</taxon>
        <taxon>Pseudomonadati</taxon>
        <taxon>Bacteroidota</taxon>
        <taxon>Bacteroidia</taxon>
        <taxon>Bacteroidales</taxon>
        <taxon>Bacteroidaceae</taxon>
        <taxon>Bacteroides</taxon>
    </lineage>
</organism>
<comment type="caution">
    <text evidence="1">The sequence shown here is derived from an EMBL/GenBank/DDBJ whole genome shotgun (WGS) entry which is preliminary data.</text>
</comment>
<proteinExistence type="predicted"/>
<evidence type="ECO:0000313" key="1">
    <source>
        <dbReference type="EMBL" id="OUP31492.1"/>
    </source>
</evidence>
<evidence type="ECO:0000313" key="2">
    <source>
        <dbReference type="Proteomes" id="UP000196587"/>
    </source>
</evidence>
<name>A0A1Y4JQJ3_9BACE</name>
<protein>
    <submittedName>
        <fullName evidence="1">Uncharacterized protein</fullName>
    </submittedName>
</protein>
<sequence>MLSPLTQIAITLLHDIAMHEPHEAIGHCTSPEELRYIYTRLEQKGMICRKEKATEKATEKAAEDAGADTYTTCSYKLCRPLCEISLLEVLEAINGHLNCNHPTSEAFYTRYGKMAQKLGVVNYITRLYLSEIKLIDC</sequence>
<accession>A0A1Y4JQJ3</accession>
<dbReference type="AlphaFoldDB" id="A0A1Y4JQJ3"/>
<dbReference type="EMBL" id="NFKE01000021">
    <property type="protein sequence ID" value="OUP31492.1"/>
    <property type="molecule type" value="Genomic_DNA"/>
</dbReference>